<organism evidence="2 3">
    <name type="scientific">Ascobolus immersus RN42</name>
    <dbReference type="NCBI Taxonomy" id="1160509"/>
    <lineage>
        <taxon>Eukaryota</taxon>
        <taxon>Fungi</taxon>
        <taxon>Dikarya</taxon>
        <taxon>Ascomycota</taxon>
        <taxon>Pezizomycotina</taxon>
        <taxon>Pezizomycetes</taxon>
        <taxon>Pezizales</taxon>
        <taxon>Ascobolaceae</taxon>
        <taxon>Ascobolus</taxon>
    </lineage>
</organism>
<keyword evidence="3" id="KW-1185">Reference proteome</keyword>
<proteinExistence type="predicted"/>
<dbReference type="SUPFAM" id="SSF46689">
    <property type="entry name" value="Homeodomain-like"/>
    <property type="match status" value="1"/>
</dbReference>
<name>A0A3N4HLR2_ASCIM</name>
<dbReference type="InterPro" id="IPR009057">
    <property type="entry name" value="Homeodomain-like_sf"/>
</dbReference>
<evidence type="ECO:0000313" key="3">
    <source>
        <dbReference type="Proteomes" id="UP000275078"/>
    </source>
</evidence>
<feature type="compositionally biased region" description="Low complexity" evidence="1">
    <location>
        <begin position="21"/>
        <end position="33"/>
    </location>
</feature>
<accession>A0A3N4HLR2</accession>
<feature type="compositionally biased region" description="Basic residues" evidence="1">
    <location>
        <begin position="108"/>
        <end position="128"/>
    </location>
</feature>
<feature type="region of interest" description="Disordered" evidence="1">
    <location>
        <begin position="100"/>
        <end position="128"/>
    </location>
</feature>
<dbReference type="AlphaFoldDB" id="A0A3N4HLR2"/>
<dbReference type="EMBL" id="ML120199">
    <property type="protein sequence ID" value="RPA70614.1"/>
    <property type="molecule type" value="Genomic_DNA"/>
</dbReference>
<evidence type="ECO:0000256" key="1">
    <source>
        <dbReference type="SAM" id="MobiDB-lite"/>
    </source>
</evidence>
<evidence type="ECO:0000313" key="2">
    <source>
        <dbReference type="EMBL" id="RPA70614.1"/>
    </source>
</evidence>
<reference evidence="2 3" key="1">
    <citation type="journal article" date="2018" name="Nat. Ecol. Evol.">
        <title>Pezizomycetes genomes reveal the molecular basis of ectomycorrhizal truffle lifestyle.</title>
        <authorList>
            <person name="Murat C."/>
            <person name="Payen T."/>
            <person name="Noel B."/>
            <person name="Kuo A."/>
            <person name="Morin E."/>
            <person name="Chen J."/>
            <person name="Kohler A."/>
            <person name="Krizsan K."/>
            <person name="Balestrini R."/>
            <person name="Da Silva C."/>
            <person name="Montanini B."/>
            <person name="Hainaut M."/>
            <person name="Levati E."/>
            <person name="Barry K.W."/>
            <person name="Belfiori B."/>
            <person name="Cichocki N."/>
            <person name="Clum A."/>
            <person name="Dockter R.B."/>
            <person name="Fauchery L."/>
            <person name="Guy J."/>
            <person name="Iotti M."/>
            <person name="Le Tacon F."/>
            <person name="Lindquist E.A."/>
            <person name="Lipzen A."/>
            <person name="Malagnac F."/>
            <person name="Mello A."/>
            <person name="Molinier V."/>
            <person name="Miyauchi S."/>
            <person name="Poulain J."/>
            <person name="Riccioni C."/>
            <person name="Rubini A."/>
            <person name="Sitrit Y."/>
            <person name="Splivallo R."/>
            <person name="Traeger S."/>
            <person name="Wang M."/>
            <person name="Zifcakova L."/>
            <person name="Wipf D."/>
            <person name="Zambonelli A."/>
            <person name="Paolocci F."/>
            <person name="Nowrousian M."/>
            <person name="Ottonello S."/>
            <person name="Baldrian P."/>
            <person name="Spatafora J.W."/>
            <person name="Henrissat B."/>
            <person name="Nagy L.G."/>
            <person name="Aury J.M."/>
            <person name="Wincker P."/>
            <person name="Grigoriev I.V."/>
            <person name="Bonfante P."/>
            <person name="Martin F.M."/>
        </authorList>
    </citation>
    <scope>NUCLEOTIDE SEQUENCE [LARGE SCALE GENOMIC DNA]</scope>
    <source>
        <strain evidence="2 3">RN42</strain>
    </source>
</reference>
<dbReference type="OrthoDB" id="3555622at2759"/>
<feature type="region of interest" description="Disordered" evidence="1">
    <location>
        <begin position="1"/>
        <end position="71"/>
    </location>
</feature>
<protein>
    <recommendedName>
        <fullName evidence="4">Transposase Tc1-like domain-containing protein</fullName>
    </recommendedName>
</protein>
<sequence length="223" mass="26014">MPRHHINSPSTPQKRRRRSARLNPNASNASSASKYVNEVSPDVPQTPSRHSKVALPSTPQKLHPNKPKSEWTTPVRVRVKCMLNEGYTQRAIAQITGVPQSTVSDIKKHPHSRRNPLRLSHRGRPHKLSKHDVDRMIDLVNTGFYARCFRWDELAIKCGIKASEDTIRREMNNRGYFRCKACKKPFMSDDCKHDRRVYSKKHRWKTWPCISYGMRRNKLQLEI</sequence>
<evidence type="ECO:0008006" key="4">
    <source>
        <dbReference type="Google" id="ProtNLM"/>
    </source>
</evidence>
<dbReference type="Proteomes" id="UP000275078">
    <property type="component" value="Unassembled WGS sequence"/>
</dbReference>
<gene>
    <name evidence="2" type="ORF">BJ508DRAFT_316368</name>
</gene>